<dbReference type="AlphaFoldDB" id="A0A2G3E4F1"/>
<organism evidence="1 2">
    <name type="scientific">Agathobacter ruminis</name>
    <dbReference type="NCBI Taxonomy" id="1712665"/>
    <lineage>
        <taxon>Bacteria</taxon>
        <taxon>Bacillati</taxon>
        <taxon>Bacillota</taxon>
        <taxon>Clostridia</taxon>
        <taxon>Lachnospirales</taxon>
        <taxon>Lachnospiraceae</taxon>
        <taxon>Agathobacter</taxon>
    </lineage>
</organism>
<gene>
    <name evidence="1" type="ORF">CSX02_03910</name>
</gene>
<reference evidence="1 2" key="2">
    <citation type="submission" date="2017-10" db="EMBL/GenBank/DDBJ databases">
        <authorList>
            <person name="Banno H."/>
            <person name="Chua N.-H."/>
        </authorList>
    </citation>
    <scope>NUCLEOTIDE SEQUENCE [LARGE SCALE GENOMIC DNA]</scope>
    <source>
        <strain evidence="1 2">JK623</strain>
    </source>
</reference>
<evidence type="ECO:0000313" key="1">
    <source>
        <dbReference type="EMBL" id="PHU38162.1"/>
    </source>
</evidence>
<reference evidence="1 2" key="1">
    <citation type="submission" date="2017-10" db="EMBL/GenBank/DDBJ databases">
        <title>Resolving the taxonomy of Roseburia spp., Eubacterium rectale and Agathobacter spp. through phylogenomic analysis.</title>
        <authorList>
            <person name="Sheridan P.O."/>
            <person name="Walker A.W."/>
            <person name="Duncan S.H."/>
            <person name="Scott K.P."/>
            <person name="Toole P.W.O."/>
            <person name="Luis P."/>
            <person name="Flint H.J."/>
        </authorList>
    </citation>
    <scope>NUCLEOTIDE SEQUENCE [LARGE SCALE GENOMIC DNA]</scope>
    <source>
        <strain evidence="1 2">JK623</strain>
    </source>
</reference>
<protein>
    <submittedName>
        <fullName evidence="1">Uncharacterized protein</fullName>
    </submittedName>
</protein>
<proteinExistence type="predicted"/>
<name>A0A2G3E4F1_9FIRM</name>
<sequence>MVGNQTAKCKEEIAETAISFFVRENGGIVSEKIQKGLLFGQNLIRYTLYKLYTKCKHEKICTN</sequence>
<keyword evidence="2" id="KW-1185">Reference proteome</keyword>
<dbReference type="EMBL" id="PDYG01000014">
    <property type="protein sequence ID" value="PHU38162.1"/>
    <property type="molecule type" value="Genomic_DNA"/>
</dbReference>
<comment type="caution">
    <text evidence="1">The sequence shown here is derived from an EMBL/GenBank/DDBJ whole genome shotgun (WGS) entry which is preliminary data.</text>
</comment>
<evidence type="ECO:0000313" key="2">
    <source>
        <dbReference type="Proteomes" id="UP000224563"/>
    </source>
</evidence>
<dbReference type="Proteomes" id="UP000224563">
    <property type="component" value="Unassembled WGS sequence"/>
</dbReference>
<accession>A0A2G3E4F1</accession>